<proteinExistence type="predicted"/>
<keyword evidence="3" id="KW-1185">Reference proteome</keyword>
<keyword evidence="2" id="KW-0378">Hydrolase</keyword>
<dbReference type="InterPro" id="IPR000073">
    <property type="entry name" value="AB_hydrolase_1"/>
</dbReference>
<dbReference type="Gene3D" id="3.40.50.1820">
    <property type="entry name" value="alpha/beta hydrolase"/>
    <property type="match status" value="1"/>
</dbReference>
<name>A0ABN1H1V6_9ACTN</name>
<dbReference type="GO" id="GO:0016787">
    <property type="term" value="F:hydrolase activity"/>
    <property type="evidence" value="ECO:0007669"/>
    <property type="project" value="UniProtKB-KW"/>
</dbReference>
<dbReference type="Proteomes" id="UP001500957">
    <property type="component" value="Unassembled WGS sequence"/>
</dbReference>
<dbReference type="InterPro" id="IPR050266">
    <property type="entry name" value="AB_hydrolase_sf"/>
</dbReference>
<evidence type="ECO:0000313" key="3">
    <source>
        <dbReference type="Proteomes" id="UP001500957"/>
    </source>
</evidence>
<accession>A0ABN1H1V6</accession>
<reference evidence="2 3" key="1">
    <citation type="journal article" date="2019" name="Int. J. Syst. Evol. Microbiol.">
        <title>The Global Catalogue of Microorganisms (GCM) 10K type strain sequencing project: providing services to taxonomists for standard genome sequencing and annotation.</title>
        <authorList>
            <consortium name="The Broad Institute Genomics Platform"/>
            <consortium name="The Broad Institute Genome Sequencing Center for Infectious Disease"/>
            <person name="Wu L."/>
            <person name="Ma J."/>
        </authorList>
    </citation>
    <scope>NUCLEOTIDE SEQUENCE [LARGE SCALE GENOMIC DNA]</scope>
    <source>
        <strain evidence="2 3">JCM 10671</strain>
    </source>
</reference>
<dbReference type="SUPFAM" id="SSF53474">
    <property type="entry name" value="alpha/beta-Hydrolases"/>
    <property type="match status" value="1"/>
</dbReference>
<dbReference type="InterPro" id="IPR029058">
    <property type="entry name" value="AB_hydrolase_fold"/>
</dbReference>
<protein>
    <submittedName>
        <fullName evidence="2">Alpha/beta hydrolase</fullName>
    </submittedName>
</protein>
<gene>
    <name evidence="2" type="ORF">GCM10009547_32650</name>
</gene>
<sequence length="270" mass="29211">MQHSSVHDVRTLDLEVWDGDVRTQVLVAGDGPPLVFLHPVLGLQWDPFLDTLAQTHTVYAPYLPGTAPGEPDAHKPITDNYELTLVYEEILTACGISSAAVVGHSFGGMVAADLAATFPDRVTSMVLLCPIGLWTDGRPFQNPYLLELPELAAAAFADPTGPVAQAALAMPTDPEALGEVLIALQWAMGVAGKYWWPIPDRGLSRRIHRITARTLVIWGAEDKIISPEYAHDFARLIQNARAEVLSGAAHVPQLERLDVVGPMVTEFLAG</sequence>
<feature type="domain" description="AB hydrolase-1" evidence="1">
    <location>
        <begin position="34"/>
        <end position="256"/>
    </location>
</feature>
<comment type="caution">
    <text evidence="2">The sequence shown here is derived from an EMBL/GenBank/DDBJ whole genome shotgun (WGS) entry which is preliminary data.</text>
</comment>
<dbReference type="Pfam" id="PF12697">
    <property type="entry name" value="Abhydrolase_6"/>
    <property type="match status" value="1"/>
</dbReference>
<dbReference type="PANTHER" id="PTHR43798">
    <property type="entry name" value="MONOACYLGLYCEROL LIPASE"/>
    <property type="match status" value="1"/>
</dbReference>
<organism evidence="2 3">
    <name type="scientific">Sporichthya brevicatena</name>
    <dbReference type="NCBI Taxonomy" id="171442"/>
    <lineage>
        <taxon>Bacteria</taxon>
        <taxon>Bacillati</taxon>
        <taxon>Actinomycetota</taxon>
        <taxon>Actinomycetes</taxon>
        <taxon>Sporichthyales</taxon>
        <taxon>Sporichthyaceae</taxon>
        <taxon>Sporichthya</taxon>
    </lineage>
</organism>
<evidence type="ECO:0000313" key="2">
    <source>
        <dbReference type="EMBL" id="GAA0626627.1"/>
    </source>
</evidence>
<dbReference type="EMBL" id="BAAAHE010000026">
    <property type="protein sequence ID" value="GAA0626627.1"/>
    <property type="molecule type" value="Genomic_DNA"/>
</dbReference>
<evidence type="ECO:0000259" key="1">
    <source>
        <dbReference type="Pfam" id="PF12697"/>
    </source>
</evidence>
<dbReference type="RefSeq" id="WP_344606630.1">
    <property type="nucleotide sequence ID" value="NZ_BAAAHE010000026.1"/>
</dbReference>
<dbReference type="PRINTS" id="PR00111">
    <property type="entry name" value="ABHYDROLASE"/>
</dbReference>